<gene>
    <name evidence="4" type="ORF">RMAR00112_LOCUS22048</name>
</gene>
<proteinExistence type="predicted"/>
<dbReference type="GO" id="GO:0016740">
    <property type="term" value="F:transferase activity"/>
    <property type="evidence" value="ECO:0007669"/>
    <property type="project" value="UniProtKB-KW"/>
</dbReference>
<accession>A0A7S2ZWS6</accession>
<keyword evidence="1" id="KW-0808">Transferase</keyword>
<keyword evidence="2" id="KW-1133">Transmembrane helix</keyword>
<dbReference type="SUPFAM" id="SSF53448">
    <property type="entry name" value="Nucleotide-diphospho-sugar transferases"/>
    <property type="match status" value="1"/>
</dbReference>
<dbReference type="AlphaFoldDB" id="A0A7S2ZWS6"/>
<protein>
    <recommendedName>
        <fullName evidence="3">Galactosyltransferase C-terminal domain-containing protein</fullName>
    </recommendedName>
</protein>
<dbReference type="PANTHER" id="PTHR40743:SF1">
    <property type="entry name" value="POSSIBLE GLYCOSYLTRANSFERASE"/>
    <property type="match status" value="1"/>
</dbReference>
<dbReference type="Pfam" id="PF02709">
    <property type="entry name" value="Glyco_transf_7C"/>
    <property type="match status" value="1"/>
</dbReference>
<feature type="domain" description="Galactosyltransferase C-terminal" evidence="3">
    <location>
        <begin position="358"/>
        <end position="404"/>
    </location>
</feature>
<organism evidence="4">
    <name type="scientific">Rhodosorus marinus</name>
    <dbReference type="NCBI Taxonomy" id="101924"/>
    <lineage>
        <taxon>Eukaryota</taxon>
        <taxon>Rhodophyta</taxon>
        <taxon>Stylonematophyceae</taxon>
        <taxon>Stylonematales</taxon>
        <taxon>Stylonemataceae</taxon>
        <taxon>Rhodosorus</taxon>
    </lineage>
</organism>
<reference evidence="4" key="1">
    <citation type="submission" date="2021-01" db="EMBL/GenBank/DDBJ databases">
        <authorList>
            <person name="Corre E."/>
            <person name="Pelletier E."/>
            <person name="Niang G."/>
            <person name="Scheremetjew M."/>
            <person name="Finn R."/>
            <person name="Kale V."/>
            <person name="Holt S."/>
            <person name="Cochrane G."/>
            <person name="Meng A."/>
            <person name="Brown T."/>
            <person name="Cohen L."/>
        </authorList>
    </citation>
    <scope>NUCLEOTIDE SEQUENCE</scope>
    <source>
        <strain evidence="4">CCMP 769</strain>
    </source>
</reference>
<dbReference type="InterPro" id="IPR027791">
    <property type="entry name" value="Galactosyl_T_C"/>
</dbReference>
<keyword evidence="2" id="KW-0472">Membrane</keyword>
<feature type="transmembrane region" description="Helical" evidence="2">
    <location>
        <begin position="28"/>
        <end position="47"/>
    </location>
</feature>
<evidence type="ECO:0000256" key="2">
    <source>
        <dbReference type="SAM" id="Phobius"/>
    </source>
</evidence>
<keyword evidence="2" id="KW-0812">Transmembrane</keyword>
<evidence type="ECO:0000313" key="4">
    <source>
        <dbReference type="EMBL" id="CAE0054019.1"/>
    </source>
</evidence>
<dbReference type="EMBL" id="HBHW01028471">
    <property type="protein sequence ID" value="CAE0054019.1"/>
    <property type="molecule type" value="Transcribed_RNA"/>
</dbReference>
<evidence type="ECO:0000259" key="3">
    <source>
        <dbReference type="Pfam" id="PF02709"/>
    </source>
</evidence>
<dbReference type="InterPro" id="IPR029044">
    <property type="entry name" value="Nucleotide-diphossugar_trans"/>
</dbReference>
<sequence>MDRQRKSFRKILADWNLQWKLLGEQRKGIGPVVVAVLLTAILLIVWIRGGRVSALQDLVWAAKRTNCPCLIPDSNAKNLLSGAGFVSKVYHKGFSKDRLYAIFSTLRMYSGPLQVAHLDIAVKLDDLQICTSLVTAEGSALERLGNYFSKEESYLVIAGDTQRISLVRQWNSREDLILLQQINCGSVLLTKWGMVNHSVQKVLNREDESNRQLWWRQSGPAQPESEWWLDDGISIVTAVMDRNAQFIEAVKSWTSAQGVDEIVVVDWSSQRSIRSELAKVAPEILSDPRLRIYRVENESRWMLSRAFNLCARLARRRQVFKADGDTAISGDFFKRHILQPNQFFGGDWKELDDVHMNGALYLHRSDFLGVNGYDERLTTYGWEDSDLAARLVRERGLAFSEFDRTSLHSVNHPDFLRLQKQTALVLVDEKNVFGPAIEVQRNRIMLTKMGISQWGEEYAGVHYNLEMRRMSLRGLPSQELQASTRVKSIEEELTKEQIEDASKRAIRIILTRKALTEPFPADYSLNFYQELASALGEPKSVVHWNVALDGTLAERILALLAVRALKDSTNKKHAWYVTYTWVSPTDSCNCNLSSLVNKHDLPLREVWSSDSKAYYEEVQSMLRSLPA</sequence>
<dbReference type="Gene3D" id="3.90.550.10">
    <property type="entry name" value="Spore Coat Polysaccharide Biosynthesis Protein SpsA, Chain A"/>
    <property type="match status" value="1"/>
</dbReference>
<evidence type="ECO:0000256" key="1">
    <source>
        <dbReference type="ARBA" id="ARBA00022679"/>
    </source>
</evidence>
<dbReference type="PANTHER" id="PTHR40743">
    <property type="entry name" value="NUCLEOTIDE-DIPHOSPHO-SUGAR TRANSFERASE CONTAINING PROTEIN"/>
    <property type="match status" value="1"/>
</dbReference>
<name>A0A7S2ZWS6_9RHOD</name>